<dbReference type="RefSeq" id="WP_137450862.1">
    <property type="nucleotide sequence ID" value="NZ_SZZH01000004.1"/>
</dbReference>
<dbReference type="AlphaFoldDB" id="A0A4U6QCP6"/>
<keyword evidence="2" id="KW-0418">Kinase</keyword>
<dbReference type="GO" id="GO:0016301">
    <property type="term" value="F:kinase activity"/>
    <property type="evidence" value="ECO:0007669"/>
    <property type="project" value="UniProtKB-KW"/>
</dbReference>
<accession>A0A4U6QCP6</accession>
<dbReference type="EMBL" id="SZZH01000004">
    <property type="protein sequence ID" value="TKV57778.1"/>
    <property type="molecule type" value="Genomic_DNA"/>
</dbReference>
<dbReference type="SMART" id="SM00065">
    <property type="entry name" value="GAF"/>
    <property type="match status" value="1"/>
</dbReference>
<feature type="region of interest" description="Disordered" evidence="5">
    <location>
        <begin position="1"/>
        <end position="28"/>
    </location>
</feature>
<evidence type="ECO:0000313" key="7">
    <source>
        <dbReference type="EMBL" id="TKV57778.1"/>
    </source>
</evidence>
<dbReference type="Gene3D" id="1.10.10.10">
    <property type="entry name" value="Winged helix-like DNA-binding domain superfamily/Winged helix DNA-binding domain"/>
    <property type="match status" value="1"/>
</dbReference>
<gene>
    <name evidence="7" type="ORF">FDO65_16705</name>
</gene>
<keyword evidence="1" id="KW-0808">Transferase</keyword>
<reference evidence="7 8" key="1">
    <citation type="submission" date="2019-05" db="EMBL/GenBank/DDBJ databases">
        <title>Nakamurella sp. N5BH11, whole genome shotgun sequence.</title>
        <authorList>
            <person name="Tuo L."/>
        </authorList>
    </citation>
    <scope>NUCLEOTIDE SEQUENCE [LARGE SCALE GENOMIC DNA]</scope>
    <source>
        <strain evidence="7 8">N5BH11</strain>
    </source>
</reference>
<dbReference type="SMART" id="SM01012">
    <property type="entry name" value="ANTAR"/>
    <property type="match status" value="1"/>
</dbReference>
<dbReference type="Pfam" id="PF13185">
    <property type="entry name" value="GAF_2"/>
    <property type="match status" value="1"/>
</dbReference>
<evidence type="ECO:0000256" key="2">
    <source>
        <dbReference type="ARBA" id="ARBA00022777"/>
    </source>
</evidence>
<dbReference type="OrthoDB" id="4629915at2"/>
<sequence length="263" mass="28340">MTGAHPAEDDDRRGRDSQGQPNPPGLAQQLSDLARSLQAEPDLDQTLQAVVGAAADNIAGADYAGITRIDRNGRVGTPAATDELVPRIDQAQYETNEGPCLDAIRYDATIRCDDLQADERWPRFAARALELGVKSMLSFQLFVRDRELGALNLYSREPHVFDDSTEQIGLLLASHAAVAMVGAESQHNLLAAVQHREVIGRATGILMERHKMTGDQAFALLMRTSSVTNRKVRDIAEELTMTGELSTRRPRPSAGAGGSGGGA</sequence>
<feature type="region of interest" description="Disordered" evidence="5">
    <location>
        <begin position="239"/>
        <end position="263"/>
    </location>
</feature>
<keyword evidence="3" id="KW-0805">Transcription regulation</keyword>
<dbReference type="SUPFAM" id="SSF52172">
    <property type="entry name" value="CheY-like"/>
    <property type="match status" value="1"/>
</dbReference>
<dbReference type="InterPro" id="IPR012074">
    <property type="entry name" value="GAF_ANTAR"/>
</dbReference>
<feature type="domain" description="ANTAR" evidence="6">
    <location>
        <begin position="179"/>
        <end position="240"/>
    </location>
</feature>
<dbReference type="InterPro" id="IPR003018">
    <property type="entry name" value="GAF"/>
</dbReference>
<dbReference type="SUPFAM" id="SSF55781">
    <property type="entry name" value="GAF domain-like"/>
    <property type="match status" value="1"/>
</dbReference>
<evidence type="ECO:0000256" key="1">
    <source>
        <dbReference type="ARBA" id="ARBA00022679"/>
    </source>
</evidence>
<evidence type="ECO:0000313" key="8">
    <source>
        <dbReference type="Proteomes" id="UP000306985"/>
    </source>
</evidence>
<keyword evidence="4" id="KW-0804">Transcription</keyword>
<organism evidence="7 8">
    <name type="scientific">Nakamurella flava</name>
    <dbReference type="NCBI Taxonomy" id="2576308"/>
    <lineage>
        <taxon>Bacteria</taxon>
        <taxon>Bacillati</taxon>
        <taxon>Actinomycetota</taxon>
        <taxon>Actinomycetes</taxon>
        <taxon>Nakamurellales</taxon>
        <taxon>Nakamurellaceae</taxon>
        <taxon>Nakamurella</taxon>
    </lineage>
</organism>
<dbReference type="InterPro" id="IPR029016">
    <property type="entry name" value="GAF-like_dom_sf"/>
</dbReference>
<name>A0A4U6QCP6_9ACTN</name>
<dbReference type="InterPro" id="IPR005561">
    <property type="entry name" value="ANTAR"/>
</dbReference>
<evidence type="ECO:0000259" key="6">
    <source>
        <dbReference type="PROSITE" id="PS50921"/>
    </source>
</evidence>
<dbReference type="PIRSF" id="PIRSF036625">
    <property type="entry name" value="GAF_ANTAR"/>
    <property type="match status" value="1"/>
</dbReference>
<evidence type="ECO:0000256" key="4">
    <source>
        <dbReference type="ARBA" id="ARBA00023163"/>
    </source>
</evidence>
<keyword evidence="8" id="KW-1185">Reference proteome</keyword>
<protein>
    <submittedName>
        <fullName evidence="7">GAF and ANTAR domain-containing protein</fullName>
    </submittedName>
</protein>
<evidence type="ECO:0000256" key="3">
    <source>
        <dbReference type="ARBA" id="ARBA00023015"/>
    </source>
</evidence>
<evidence type="ECO:0000256" key="5">
    <source>
        <dbReference type="SAM" id="MobiDB-lite"/>
    </source>
</evidence>
<dbReference type="InterPro" id="IPR011006">
    <property type="entry name" value="CheY-like_superfamily"/>
</dbReference>
<feature type="compositionally biased region" description="Basic and acidic residues" evidence="5">
    <location>
        <begin position="1"/>
        <end position="16"/>
    </location>
</feature>
<dbReference type="Gene3D" id="3.30.450.40">
    <property type="match status" value="1"/>
</dbReference>
<dbReference type="Proteomes" id="UP000306985">
    <property type="component" value="Unassembled WGS sequence"/>
</dbReference>
<dbReference type="GO" id="GO:0003723">
    <property type="term" value="F:RNA binding"/>
    <property type="evidence" value="ECO:0007669"/>
    <property type="project" value="InterPro"/>
</dbReference>
<dbReference type="InterPro" id="IPR036388">
    <property type="entry name" value="WH-like_DNA-bd_sf"/>
</dbReference>
<dbReference type="PROSITE" id="PS50921">
    <property type="entry name" value="ANTAR"/>
    <property type="match status" value="1"/>
</dbReference>
<dbReference type="Pfam" id="PF03861">
    <property type="entry name" value="ANTAR"/>
    <property type="match status" value="1"/>
</dbReference>
<proteinExistence type="predicted"/>
<comment type="caution">
    <text evidence="7">The sequence shown here is derived from an EMBL/GenBank/DDBJ whole genome shotgun (WGS) entry which is preliminary data.</text>
</comment>